<sequence>MKFQFVLLILVQAMTIMTVLYAAPLDHNVTNPRELADMSIHARAHFRRNVVKIQFLGTAEGRPFSKPKDSLQHHPAVQARLQNAFVGNYPYFDTSWKFSFRSGYNGTEANFIIRYKGIGNCVDTWCRMEVDQDGNGVVELGVGILFP</sequence>
<keyword evidence="1" id="KW-0732">Signal</keyword>
<name>A0A9W8PDD9_9AGAR</name>
<organism evidence="2 3">
    <name type="scientific">Lentinula detonsa</name>
    <dbReference type="NCBI Taxonomy" id="2804962"/>
    <lineage>
        <taxon>Eukaryota</taxon>
        <taxon>Fungi</taxon>
        <taxon>Dikarya</taxon>
        <taxon>Basidiomycota</taxon>
        <taxon>Agaricomycotina</taxon>
        <taxon>Agaricomycetes</taxon>
        <taxon>Agaricomycetidae</taxon>
        <taxon>Agaricales</taxon>
        <taxon>Marasmiineae</taxon>
        <taxon>Omphalotaceae</taxon>
        <taxon>Lentinula</taxon>
    </lineage>
</organism>
<accession>A0A9W8PDD9</accession>
<protein>
    <submittedName>
        <fullName evidence="2">Uncharacterized protein</fullName>
    </submittedName>
</protein>
<proteinExistence type="predicted"/>
<evidence type="ECO:0000313" key="2">
    <source>
        <dbReference type="EMBL" id="KAJ3751526.1"/>
    </source>
</evidence>
<dbReference type="AlphaFoldDB" id="A0A9W8PDD9"/>
<keyword evidence="3" id="KW-1185">Reference proteome</keyword>
<dbReference type="EMBL" id="JANVFU010000001">
    <property type="protein sequence ID" value="KAJ3751526.1"/>
    <property type="molecule type" value="Genomic_DNA"/>
</dbReference>
<evidence type="ECO:0000313" key="3">
    <source>
        <dbReference type="Proteomes" id="UP001142393"/>
    </source>
</evidence>
<feature type="chain" id="PRO_5040776731" evidence="1">
    <location>
        <begin position="23"/>
        <end position="147"/>
    </location>
</feature>
<feature type="signal peptide" evidence="1">
    <location>
        <begin position="1"/>
        <end position="22"/>
    </location>
</feature>
<reference evidence="2 3" key="1">
    <citation type="journal article" date="2023" name="Proc. Natl. Acad. Sci. U.S.A.">
        <title>A global phylogenomic analysis of the shiitake genus Lentinula.</title>
        <authorList>
            <person name="Sierra-Patev S."/>
            <person name="Min B."/>
            <person name="Naranjo-Ortiz M."/>
            <person name="Looney B."/>
            <person name="Konkel Z."/>
            <person name="Slot J.C."/>
            <person name="Sakamoto Y."/>
            <person name="Steenwyk J.L."/>
            <person name="Rokas A."/>
            <person name="Carro J."/>
            <person name="Camarero S."/>
            <person name="Ferreira P."/>
            <person name="Molpeceres G."/>
            <person name="Ruiz-Duenas F.J."/>
            <person name="Serrano A."/>
            <person name="Henrissat B."/>
            <person name="Drula E."/>
            <person name="Hughes K.W."/>
            <person name="Mata J.L."/>
            <person name="Ishikawa N.K."/>
            <person name="Vargas-Isla R."/>
            <person name="Ushijima S."/>
            <person name="Smith C.A."/>
            <person name="Donoghue J."/>
            <person name="Ahrendt S."/>
            <person name="Andreopoulos W."/>
            <person name="He G."/>
            <person name="LaButti K."/>
            <person name="Lipzen A."/>
            <person name="Ng V."/>
            <person name="Riley R."/>
            <person name="Sandor L."/>
            <person name="Barry K."/>
            <person name="Martinez A.T."/>
            <person name="Xiao Y."/>
            <person name="Gibbons J.G."/>
            <person name="Terashima K."/>
            <person name="Grigoriev I.V."/>
            <person name="Hibbett D."/>
        </authorList>
    </citation>
    <scope>NUCLEOTIDE SEQUENCE [LARGE SCALE GENOMIC DNA]</scope>
    <source>
        <strain evidence="2 3">TFB7810</strain>
    </source>
</reference>
<evidence type="ECO:0000256" key="1">
    <source>
        <dbReference type="SAM" id="SignalP"/>
    </source>
</evidence>
<gene>
    <name evidence="2" type="ORF">DFH05DRAFT_1456321</name>
</gene>
<dbReference type="Proteomes" id="UP001142393">
    <property type="component" value="Unassembled WGS sequence"/>
</dbReference>
<comment type="caution">
    <text evidence="2">The sequence shown here is derived from an EMBL/GenBank/DDBJ whole genome shotgun (WGS) entry which is preliminary data.</text>
</comment>